<evidence type="ECO:0000313" key="2">
    <source>
        <dbReference type="EMBL" id="CAG9769739.1"/>
    </source>
</evidence>
<keyword evidence="3" id="KW-1185">Reference proteome</keyword>
<dbReference type="Proteomes" id="UP001152799">
    <property type="component" value="Chromosome 5"/>
</dbReference>
<evidence type="ECO:0000256" key="1">
    <source>
        <dbReference type="SAM" id="MobiDB-lite"/>
    </source>
</evidence>
<feature type="region of interest" description="Disordered" evidence="1">
    <location>
        <begin position="1"/>
        <end position="103"/>
    </location>
</feature>
<reference evidence="2" key="1">
    <citation type="submission" date="2022-01" db="EMBL/GenBank/DDBJ databases">
        <authorList>
            <person name="King R."/>
        </authorList>
    </citation>
    <scope>NUCLEOTIDE SEQUENCE</scope>
</reference>
<dbReference type="AlphaFoldDB" id="A0A9N9QL12"/>
<gene>
    <name evidence="2" type="ORF">CEUTPL_LOCUS10240</name>
</gene>
<sequence length="161" mass="18295">MDYSSCPATRRRPRMGVSSLSRLSPPRVDRALPFCSTAAPRPQTPPRMPRTVPGLSRTPNNNDFNLDRTLSPGSADRTLTEHSSMRSKSATENVSLRSPEASKFEKTMEELTRLEFVEMQNVEDDLREFHAKRRKLIFSIRLLNGSKARKMVKKVANKMGF</sequence>
<proteinExistence type="predicted"/>
<evidence type="ECO:0000313" key="3">
    <source>
        <dbReference type="Proteomes" id="UP001152799"/>
    </source>
</evidence>
<name>A0A9N9QL12_9CUCU</name>
<protein>
    <submittedName>
        <fullName evidence="2">Uncharacterized protein</fullName>
    </submittedName>
</protein>
<dbReference type="OrthoDB" id="6777864at2759"/>
<dbReference type="EMBL" id="OU892281">
    <property type="protein sequence ID" value="CAG9769739.1"/>
    <property type="molecule type" value="Genomic_DNA"/>
</dbReference>
<feature type="compositionally biased region" description="Polar residues" evidence="1">
    <location>
        <begin position="86"/>
        <end position="96"/>
    </location>
</feature>
<organism evidence="2 3">
    <name type="scientific">Ceutorhynchus assimilis</name>
    <name type="common">cabbage seed weevil</name>
    <dbReference type="NCBI Taxonomy" id="467358"/>
    <lineage>
        <taxon>Eukaryota</taxon>
        <taxon>Metazoa</taxon>
        <taxon>Ecdysozoa</taxon>
        <taxon>Arthropoda</taxon>
        <taxon>Hexapoda</taxon>
        <taxon>Insecta</taxon>
        <taxon>Pterygota</taxon>
        <taxon>Neoptera</taxon>
        <taxon>Endopterygota</taxon>
        <taxon>Coleoptera</taxon>
        <taxon>Polyphaga</taxon>
        <taxon>Cucujiformia</taxon>
        <taxon>Curculionidae</taxon>
        <taxon>Ceutorhynchinae</taxon>
        <taxon>Ceutorhynchus</taxon>
    </lineage>
</organism>
<accession>A0A9N9QL12</accession>